<dbReference type="InterPro" id="IPR029061">
    <property type="entry name" value="THDP-binding"/>
</dbReference>
<dbReference type="Gene3D" id="3.40.50.920">
    <property type="match status" value="1"/>
</dbReference>
<dbReference type="Gene3D" id="3.40.50.970">
    <property type="match status" value="3"/>
</dbReference>
<evidence type="ECO:0000256" key="8">
    <source>
        <dbReference type="ARBA" id="ARBA00023052"/>
    </source>
</evidence>
<protein>
    <submittedName>
        <fullName evidence="11">SPOSA6832_03443-mRNA-1:cds</fullName>
    </submittedName>
</protein>
<dbReference type="CDD" id="cd02012">
    <property type="entry name" value="TPP_TK"/>
    <property type="match status" value="1"/>
</dbReference>
<dbReference type="SMART" id="SM00861">
    <property type="entry name" value="Transket_pyr"/>
    <property type="match status" value="1"/>
</dbReference>
<dbReference type="EMBL" id="CENE01000016">
    <property type="protein sequence ID" value="CEQ41707.1"/>
    <property type="molecule type" value="Genomic_DNA"/>
</dbReference>
<dbReference type="PANTHER" id="PTHR43522">
    <property type="entry name" value="TRANSKETOLASE"/>
    <property type="match status" value="1"/>
</dbReference>
<evidence type="ECO:0000313" key="12">
    <source>
        <dbReference type="Proteomes" id="UP000243876"/>
    </source>
</evidence>
<evidence type="ECO:0000256" key="4">
    <source>
        <dbReference type="ARBA" id="ARBA00007131"/>
    </source>
</evidence>
<keyword evidence="5" id="KW-0808">Transferase</keyword>
<evidence type="ECO:0000256" key="7">
    <source>
        <dbReference type="ARBA" id="ARBA00022842"/>
    </source>
</evidence>
<accession>A0A0D6ENT8</accession>
<keyword evidence="12" id="KW-1185">Reference proteome</keyword>
<evidence type="ECO:0000256" key="3">
    <source>
        <dbReference type="ARBA" id="ARBA00001964"/>
    </source>
</evidence>
<dbReference type="Pfam" id="PF22613">
    <property type="entry name" value="Transketolase_C_1"/>
    <property type="match status" value="1"/>
</dbReference>
<dbReference type="PANTHER" id="PTHR43522:SF2">
    <property type="entry name" value="TRANSKETOLASE 1-RELATED"/>
    <property type="match status" value="1"/>
</dbReference>
<evidence type="ECO:0000256" key="9">
    <source>
        <dbReference type="ARBA" id="ARBA00049473"/>
    </source>
</evidence>
<dbReference type="GO" id="GO:0005829">
    <property type="term" value="C:cytosol"/>
    <property type="evidence" value="ECO:0007669"/>
    <property type="project" value="TreeGrafter"/>
</dbReference>
<comment type="cofactor">
    <cofactor evidence="2">
        <name>Mg(2+)</name>
        <dbReference type="ChEBI" id="CHEBI:18420"/>
    </cofactor>
</comment>
<evidence type="ECO:0000256" key="2">
    <source>
        <dbReference type="ARBA" id="ARBA00001946"/>
    </source>
</evidence>
<comment type="cofactor">
    <cofactor evidence="1">
        <name>Co(2+)</name>
        <dbReference type="ChEBI" id="CHEBI:48828"/>
    </cofactor>
</comment>
<evidence type="ECO:0000313" key="11">
    <source>
        <dbReference type="EMBL" id="CEQ41707.1"/>
    </source>
</evidence>
<dbReference type="SUPFAM" id="SSF52922">
    <property type="entry name" value="TK C-terminal domain-like"/>
    <property type="match status" value="1"/>
</dbReference>
<gene>
    <name evidence="11" type="primary">SPOSA6832_03443</name>
</gene>
<evidence type="ECO:0000256" key="5">
    <source>
        <dbReference type="ARBA" id="ARBA00022679"/>
    </source>
</evidence>
<reference evidence="12" key="1">
    <citation type="submission" date="2015-02" db="EMBL/GenBank/DDBJ databases">
        <authorList>
            <person name="Gon?alves P."/>
        </authorList>
    </citation>
    <scope>NUCLEOTIDE SEQUENCE [LARGE SCALE GENOMIC DNA]</scope>
</reference>
<dbReference type="InterPro" id="IPR033247">
    <property type="entry name" value="Transketolase_fam"/>
</dbReference>
<keyword evidence="7" id="KW-0460">Magnesium</keyword>
<feature type="domain" description="Transketolase-like pyrimidine-binding" evidence="10">
    <location>
        <begin position="357"/>
        <end position="518"/>
    </location>
</feature>
<dbReference type="Pfam" id="PF00456">
    <property type="entry name" value="Transketolase_N"/>
    <property type="match status" value="1"/>
</dbReference>
<sequence>MALAWSDVDLKCINTIRTLALDTVNKANSGHPGAPMGLAPLAHILFSRFTNRNPADPKWINRDRFVLSNGHACALHYVLLHLAGYKVTMDDLKTFRQLDSICPGHPELGVTPGIECTTGPLGQGFADAVGLAIAQTHLGATFNKEGFPVFDNHTYVIAGDGCLMEGVSSEAASLAGHLKIGSLIVIYDQNHVSIDGDTDLAFTEDVAKRFEAYDWEVLKVNNGDTGFQDIYSAITQARATTKPTLICLKTTIGFGSRDAGTHAVHGNPLKADDTAQIKAKFGFDPEAFFVVPEEVRRVYGEIAEKGKEKQAAWEEMVNDYGKKFPNEAIDLRRRIDGRLPEGWEKALPSFTPSDPAVASRKLSEMVLTKLAPVIPELVSGSADLTGSNLVPPFPSFEAAPRTDQELPPSTGLGNYAGRYIRYGVREHGMGAIANGLAAYGPNLVIPAVGTFLNFVSLGLGEDGPTHQPIETAAHFRALPNCHVWRPADGNETSASYYSALTSTRTPSILCLTRQNVPHLAGSSIDKAKLGAYVLTEHKSPAITIIATGSEVSISLEAAEILGKKGVRVRVVSMPCMEVFRQQATEYQLGCLPDGVPILSVEAYATFGWSEFAHASYGMNGKFGPRDLTDLRASDSASAPAKAVFKKYGFTGENIAARAEKVISYFRELGHPIYSPITHAVNV</sequence>
<evidence type="ECO:0000256" key="6">
    <source>
        <dbReference type="ARBA" id="ARBA00022723"/>
    </source>
</evidence>
<dbReference type="InterPro" id="IPR055152">
    <property type="entry name" value="Transketolase-like_C_2"/>
</dbReference>
<evidence type="ECO:0000256" key="1">
    <source>
        <dbReference type="ARBA" id="ARBA00001941"/>
    </source>
</evidence>
<dbReference type="InterPro" id="IPR020826">
    <property type="entry name" value="Transketolase_BS"/>
</dbReference>
<dbReference type="GO" id="GO:0006098">
    <property type="term" value="P:pentose-phosphate shunt"/>
    <property type="evidence" value="ECO:0007669"/>
    <property type="project" value="TreeGrafter"/>
</dbReference>
<dbReference type="GO" id="GO:0046872">
    <property type="term" value="F:metal ion binding"/>
    <property type="evidence" value="ECO:0007669"/>
    <property type="project" value="UniProtKB-KW"/>
</dbReference>
<evidence type="ECO:0000259" key="10">
    <source>
        <dbReference type="SMART" id="SM00861"/>
    </source>
</evidence>
<dbReference type="AlphaFoldDB" id="A0A0D6ENT8"/>
<comment type="cofactor">
    <cofactor evidence="3">
        <name>thiamine diphosphate</name>
        <dbReference type="ChEBI" id="CHEBI:58937"/>
    </cofactor>
</comment>
<comment type="similarity">
    <text evidence="4">Belongs to the transketolase family.</text>
</comment>
<dbReference type="Proteomes" id="UP000243876">
    <property type="component" value="Unassembled WGS sequence"/>
</dbReference>
<dbReference type="PROSITE" id="PS00802">
    <property type="entry name" value="TRANSKETOLASE_2"/>
    <property type="match status" value="1"/>
</dbReference>
<name>A0A0D6ENT8_SPOSA</name>
<dbReference type="InterPro" id="IPR005475">
    <property type="entry name" value="Transketolase-like_Pyr-bd"/>
</dbReference>
<dbReference type="InterPro" id="IPR049557">
    <property type="entry name" value="Transketolase_CS"/>
</dbReference>
<dbReference type="InterPro" id="IPR005474">
    <property type="entry name" value="Transketolase_N"/>
</dbReference>
<dbReference type="SUPFAM" id="SSF52518">
    <property type="entry name" value="Thiamin diphosphate-binding fold (THDP-binding)"/>
    <property type="match status" value="2"/>
</dbReference>
<proteinExistence type="inferred from homology"/>
<dbReference type="InterPro" id="IPR009014">
    <property type="entry name" value="Transketo_C/PFOR_II"/>
</dbReference>
<dbReference type="GO" id="GO:0004802">
    <property type="term" value="F:transketolase activity"/>
    <property type="evidence" value="ECO:0007669"/>
    <property type="project" value="UniProtKB-EC"/>
</dbReference>
<dbReference type="PROSITE" id="PS00801">
    <property type="entry name" value="TRANSKETOLASE_1"/>
    <property type="match status" value="1"/>
</dbReference>
<comment type="catalytic activity">
    <reaction evidence="9">
        <text>D-sedoheptulose 7-phosphate + D-glyceraldehyde 3-phosphate = aldehydo-D-ribose 5-phosphate + D-xylulose 5-phosphate</text>
        <dbReference type="Rhea" id="RHEA:10508"/>
        <dbReference type="ChEBI" id="CHEBI:57483"/>
        <dbReference type="ChEBI" id="CHEBI:57737"/>
        <dbReference type="ChEBI" id="CHEBI:58273"/>
        <dbReference type="ChEBI" id="CHEBI:59776"/>
        <dbReference type="EC" id="2.2.1.1"/>
    </reaction>
</comment>
<dbReference type="Pfam" id="PF02779">
    <property type="entry name" value="Transket_pyr"/>
    <property type="match status" value="2"/>
</dbReference>
<keyword evidence="6" id="KW-0479">Metal-binding</keyword>
<dbReference type="FunFam" id="3.40.50.970:FF:000004">
    <property type="entry name" value="Transketolase"/>
    <property type="match status" value="1"/>
</dbReference>
<dbReference type="CDD" id="cd07033">
    <property type="entry name" value="TPP_PYR_DXS_TK_like"/>
    <property type="match status" value="1"/>
</dbReference>
<keyword evidence="8" id="KW-0786">Thiamine pyrophosphate</keyword>
<dbReference type="GO" id="GO:0005634">
    <property type="term" value="C:nucleus"/>
    <property type="evidence" value="ECO:0007669"/>
    <property type="project" value="TreeGrafter"/>
</dbReference>
<organism evidence="11 12">
    <name type="scientific">Sporidiobolus salmonicolor</name>
    <name type="common">Yeast-like fungus</name>
    <name type="synonym">Sporobolomyces salmonicolor</name>
    <dbReference type="NCBI Taxonomy" id="5005"/>
    <lineage>
        <taxon>Eukaryota</taxon>
        <taxon>Fungi</taxon>
        <taxon>Dikarya</taxon>
        <taxon>Basidiomycota</taxon>
        <taxon>Pucciniomycotina</taxon>
        <taxon>Microbotryomycetes</taxon>
        <taxon>Sporidiobolales</taxon>
        <taxon>Sporidiobolaceae</taxon>
        <taxon>Sporobolomyces</taxon>
    </lineage>
</organism>
<dbReference type="OrthoDB" id="10267175at2759"/>